<keyword evidence="2" id="KW-1133">Transmembrane helix</keyword>
<keyword evidence="2" id="KW-0472">Membrane</keyword>
<feature type="transmembrane region" description="Helical" evidence="2">
    <location>
        <begin position="49"/>
        <end position="68"/>
    </location>
</feature>
<protein>
    <submittedName>
        <fullName evidence="3">Uncharacterized protein</fullName>
    </submittedName>
</protein>
<dbReference type="AlphaFoldDB" id="A0AA87ZUQ3"/>
<dbReference type="EMBL" id="BTGU01000010">
    <property type="protein sequence ID" value="GMN40249.1"/>
    <property type="molecule type" value="Genomic_DNA"/>
</dbReference>
<evidence type="ECO:0000256" key="1">
    <source>
        <dbReference type="SAM" id="MobiDB-lite"/>
    </source>
</evidence>
<organism evidence="3 4">
    <name type="scientific">Ficus carica</name>
    <name type="common">Common fig</name>
    <dbReference type="NCBI Taxonomy" id="3494"/>
    <lineage>
        <taxon>Eukaryota</taxon>
        <taxon>Viridiplantae</taxon>
        <taxon>Streptophyta</taxon>
        <taxon>Embryophyta</taxon>
        <taxon>Tracheophyta</taxon>
        <taxon>Spermatophyta</taxon>
        <taxon>Magnoliopsida</taxon>
        <taxon>eudicotyledons</taxon>
        <taxon>Gunneridae</taxon>
        <taxon>Pentapetalae</taxon>
        <taxon>rosids</taxon>
        <taxon>fabids</taxon>
        <taxon>Rosales</taxon>
        <taxon>Moraceae</taxon>
        <taxon>Ficeae</taxon>
        <taxon>Ficus</taxon>
    </lineage>
</organism>
<reference evidence="3" key="1">
    <citation type="submission" date="2023-07" db="EMBL/GenBank/DDBJ databases">
        <title>draft genome sequence of fig (Ficus carica).</title>
        <authorList>
            <person name="Takahashi T."/>
            <person name="Nishimura K."/>
        </authorList>
    </citation>
    <scope>NUCLEOTIDE SEQUENCE</scope>
</reference>
<feature type="region of interest" description="Disordered" evidence="1">
    <location>
        <begin position="83"/>
        <end position="105"/>
    </location>
</feature>
<evidence type="ECO:0000313" key="4">
    <source>
        <dbReference type="Proteomes" id="UP001187192"/>
    </source>
</evidence>
<keyword evidence="4" id="KW-1185">Reference proteome</keyword>
<evidence type="ECO:0000313" key="3">
    <source>
        <dbReference type="EMBL" id="GMN40249.1"/>
    </source>
</evidence>
<proteinExistence type="predicted"/>
<accession>A0AA87ZUQ3</accession>
<gene>
    <name evidence="3" type="ORF">TIFTF001_009479</name>
</gene>
<dbReference type="Proteomes" id="UP001187192">
    <property type="component" value="Unassembled WGS sequence"/>
</dbReference>
<comment type="caution">
    <text evidence="3">The sequence shown here is derived from an EMBL/GenBank/DDBJ whole genome shotgun (WGS) entry which is preliminary data.</text>
</comment>
<sequence length="105" mass="11776">MEKVRWSPQFQYVGFRGKEEREDAVNFCPHWHLAPACTQLRRRRRRGKGTVKSVTVVVMAVSLVSFHGSHAFRCTLSSSSSASSSLVFDSSEDSSSSLLSVTLFY</sequence>
<name>A0AA87ZUQ3_FICCA</name>
<evidence type="ECO:0000256" key="2">
    <source>
        <dbReference type="SAM" id="Phobius"/>
    </source>
</evidence>
<keyword evidence="2" id="KW-0812">Transmembrane</keyword>